<feature type="domain" description="Smf/DprA SLOG" evidence="2">
    <location>
        <begin position="66"/>
        <end position="270"/>
    </location>
</feature>
<dbReference type="GO" id="GO:0009294">
    <property type="term" value="P:DNA-mediated transformation"/>
    <property type="evidence" value="ECO:0007669"/>
    <property type="project" value="InterPro"/>
</dbReference>
<gene>
    <name evidence="3" type="ORF">FB472_0041</name>
</gene>
<dbReference type="Proteomes" id="UP000316560">
    <property type="component" value="Unassembled WGS sequence"/>
</dbReference>
<dbReference type="Gene3D" id="3.40.50.450">
    <property type="match status" value="1"/>
</dbReference>
<reference evidence="3 4" key="1">
    <citation type="submission" date="2019-06" db="EMBL/GenBank/DDBJ databases">
        <title>Sequencing the genomes of 1000 actinobacteria strains.</title>
        <authorList>
            <person name="Klenk H.-P."/>
        </authorList>
    </citation>
    <scope>NUCLEOTIDE SEQUENCE [LARGE SCALE GENOMIC DNA]</scope>
    <source>
        <strain evidence="3 4">DSM 21947</strain>
    </source>
</reference>
<organism evidence="3 4">
    <name type="scientific">Rhodoglobus vestalii</name>
    <dbReference type="NCBI Taxonomy" id="193384"/>
    <lineage>
        <taxon>Bacteria</taxon>
        <taxon>Bacillati</taxon>
        <taxon>Actinomycetota</taxon>
        <taxon>Actinomycetes</taxon>
        <taxon>Micrococcales</taxon>
        <taxon>Microbacteriaceae</taxon>
        <taxon>Rhodoglobus</taxon>
    </lineage>
</organism>
<accession>A0A8H2K3Y9</accession>
<sequence length="285" mass="30182">MMTATKTLIHALAAFESLRSPGRIASALRSGGDGALQDAFEELDSATRTDVEAKAKMMERDGIGAVIFGAEDFPKSLVHDGKPLMPILFYKGNKDLLYADGVGMCGSRHVSPQGLSAAERCGVAVSQHDLTIISGYAQGVDAATHLAALRSGGRTVIALAEGIDHFRIKREFTSDFDSKRTLVLSQFAPTQTWQAYAAMARNAIIYGLSKALVVIEAGEKGGTLAAGEGAMKLGRPVFVVDFGDRTPEGNKKLLLQGATAIATPKELQEALANVADEPDTNLSLF</sequence>
<name>A0A8H2K3Y9_9MICO</name>
<dbReference type="SUPFAM" id="SSF102405">
    <property type="entry name" value="MCP/YpsA-like"/>
    <property type="match status" value="1"/>
</dbReference>
<evidence type="ECO:0000313" key="4">
    <source>
        <dbReference type="Proteomes" id="UP000316560"/>
    </source>
</evidence>
<dbReference type="InterPro" id="IPR057666">
    <property type="entry name" value="DrpA_SLOG"/>
</dbReference>
<dbReference type="EMBL" id="VFRA01000001">
    <property type="protein sequence ID" value="TQO18524.1"/>
    <property type="molecule type" value="Genomic_DNA"/>
</dbReference>
<dbReference type="InterPro" id="IPR003488">
    <property type="entry name" value="DprA"/>
</dbReference>
<evidence type="ECO:0000313" key="3">
    <source>
        <dbReference type="EMBL" id="TQO18524.1"/>
    </source>
</evidence>
<dbReference type="PANTHER" id="PTHR43022">
    <property type="entry name" value="PROTEIN SMF"/>
    <property type="match status" value="1"/>
</dbReference>
<keyword evidence="4" id="KW-1185">Reference proteome</keyword>
<dbReference type="PANTHER" id="PTHR43022:SF1">
    <property type="entry name" value="PROTEIN SMF"/>
    <property type="match status" value="1"/>
</dbReference>
<comment type="caution">
    <text evidence="3">The sequence shown here is derived from an EMBL/GenBank/DDBJ whole genome shotgun (WGS) entry which is preliminary data.</text>
</comment>
<proteinExistence type="inferred from homology"/>
<dbReference type="RefSeq" id="WP_141989145.1">
    <property type="nucleotide sequence ID" value="NZ_VFRA01000001.1"/>
</dbReference>
<dbReference type="Pfam" id="PF02481">
    <property type="entry name" value="DNA_processg_A"/>
    <property type="match status" value="1"/>
</dbReference>
<dbReference type="AlphaFoldDB" id="A0A8H2K3Y9"/>
<comment type="similarity">
    <text evidence="1">Belongs to the DprA/Smf family.</text>
</comment>
<evidence type="ECO:0000256" key="1">
    <source>
        <dbReference type="ARBA" id="ARBA00006525"/>
    </source>
</evidence>
<protein>
    <submittedName>
        <fullName evidence="3">DNA processing protein</fullName>
    </submittedName>
</protein>
<dbReference type="OrthoDB" id="9785707at2"/>
<evidence type="ECO:0000259" key="2">
    <source>
        <dbReference type="Pfam" id="PF02481"/>
    </source>
</evidence>